<dbReference type="AlphaFoldDB" id="D1FNY8"/>
<organism evidence="3">
    <name type="scientific">Carukia barnesi</name>
    <name type="common">Irukandji jellyfish</name>
    <dbReference type="NCBI Taxonomy" id="168717"/>
    <lineage>
        <taxon>Eukaryota</taxon>
        <taxon>Metazoa</taxon>
        <taxon>Cnidaria</taxon>
        <taxon>Cubozoa</taxon>
        <taxon>Carybdeida</taxon>
        <taxon>Carukiidae</taxon>
        <taxon>Carukia</taxon>
    </lineage>
</organism>
<feature type="coiled-coil region" evidence="1">
    <location>
        <begin position="95"/>
        <end position="137"/>
    </location>
</feature>
<sequence>DSQIFSCSNKMKAIFIAIFASFLALATADCGFPQGVCLHLEATSNALAKAVEDSNDALAEAITDAAQKTATLYQASLNILKTSALSPDVKSIDDVIELEEKLSATLKEAQASQNEVVQEAYQAFQDASREISELLMETVVIAKDPESDVTQDVAFAFGGEGLEAMKKQLQEALKLAKGKLKGIIQKALDKLTGGLKKLEGFLGKILGQAGVKKVRELLQMQVDRILKALAEALSKKVSENSKPTFSLAVEEAESFLDELEGDALYVKRGFKDIWAKVKSAASKLGSSIRDAAIKALNKHKPIILQKLKELGKAIIDAGKDLIIEIVNGAVRVVPAY</sequence>
<dbReference type="EMBL" id="EU878243">
    <property type="protein sequence ID" value="ACY74435.1"/>
    <property type="molecule type" value="mRNA"/>
</dbReference>
<feature type="non-terminal residue" evidence="3">
    <location>
        <position position="1"/>
    </location>
</feature>
<feature type="chain" id="PRO_5003021763" evidence="2">
    <location>
        <begin position="29"/>
        <end position="336"/>
    </location>
</feature>
<name>D1FNY8_CARBN</name>
<evidence type="ECO:0000313" key="3">
    <source>
        <dbReference type="EMBL" id="ACY74435.1"/>
    </source>
</evidence>
<proteinExistence type="evidence at transcript level"/>
<keyword evidence="2" id="KW-0732">Signal</keyword>
<feature type="signal peptide" evidence="2">
    <location>
        <begin position="1"/>
        <end position="28"/>
    </location>
</feature>
<reference evidence="3" key="1">
    <citation type="thesis" date="2009" institute="James Cook University">
        <title>Molecular aspects of Carukia barnesi and Malo kingi cDNA expression libraries and screening by antibody probes.</title>
        <authorList>
            <person name="Avila-Soria G."/>
        </authorList>
    </citation>
    <scope>NUCLEOTIDE SEQUENCE</scope>
    <source>
        <tissue evidence="3">Whole jellyfish</tissue>
    </source>
</reference>
<evidence type="ECO:0000256" key="2">
    <source>
        <dbReference type="SAM" id="SignalP"/>
    </source>
</evidence>
<keyword evidence="1" id="KW-0175">Coiled coil</keyword>
<protein>
    <submittedName>
        <fullName evidence="3">Uncharacterized protein</fullName>
    </submittedName>
</protein>
<accession>D1FNY8</accession>
<evidence type="ECO:0000256" key="1">
    <source>
        <dbReference type="SAM" id="Coils"/>
    </source>
</evidence>